<feature type="domain" description="CN hydrolase" evidence="2">
    <location>
        <begin position="3"/>
        <end position="242"/>
    </location>
</feature>
<keyword evidence="4" id="KW-1185">Reference proteome</keyword>
<reference evidence="3 4" key="1">
    <citation type="submission" date="2019-03" db="EMBL/GenBank/DDBJ databases">
        <title>Cohnella endophytica sp. nov., a novel endophytic bacterium isolated from bark of Sonneratia apetala.</title>
        <authorList>
            <person name="Tuo L."/>
        </authorList>
    </citation>
    <scope>NUCLEOTIDE SEQUENCE [LARGE SCALE GENOMIC DNA]</scope>
    <source>
        <strain evidence="3 4">CCTCC AB 208254</strain>
    </source>
</reference>
<dbReference type="EMBL" id="SOMN01000033">
    <property type="protein sequence ID" value="TFE23572.1"/>
    <property type="molecule type" value="Genomic_DNA"/>
</dbReference>
<dbReference type="PROSITE" id="PS50263">
    <property type="entry name" value="CN_HYDROLASE"/>
    <property type="match status" value="1"/>
</dbReference>
<dbReference type="PANTHER" id="PTHR43674:SF2">
    <property type="entry name" value="BETA-UREIDOPROPIONASE"/>
    <property type="match status" value="1"/>
</dbReference>
<accession>A0A4Y8LQD4</accession>
<evidence type="ECO:0000313" key="3">
    <source>
        <dbReference type="EMBL" id="TFE23572.1"/>
    </source>
</evidence>
<gene>
    <name evidence="3" type="ORF">E2980_18960</name>
</gene>
<dbReference type="Gene3D" id="3.60.110.10">
    <property type="entry name" value="Carbon-nitrogen hydrolase"/>
    <property type="match status" value="1"/>
</dbReference>
<dbReference type="AlphaFoldDB" id="A0A4Y8LQD4"/>
<dbReference type="RefSeq" id="WP_135153807.1">
    <property type="nucleotide sequence ID" value="NZ_SOMN01000033.1"/>
</dbReference>
<dbReference type="CDD" id="cd07197">
    <property type="entry name" value="nitrilase"/>
    <property type="match status" value="1"/>
</dbReference>
<dbReference type="Proteomes" id="UP000297900">
    <property type="component" value="Unassembled WGS sequence"/>
</dbReference>
<evidence type="ECO:0000256" key="1">
    <source>
        <dbReference type="ARBA" id="ARBA00022801"/>
    </source>
</evidence>
<evidence type="ECO:0000313" key="4">
    <source>
        <dbReference type="Proteomes" id="UP000297900"/>
    </source>
</evidence>
<organism evidence="3 4">
    <name type="scientific">Cohnella luojiensis</name>
    <dbReference type="NCBI Taxonomy" id="652876"/>
    <lineage>
        <taxon>Bacteria</taxon>
        <taxon>Bacillati</taxon>
        <taxon>Bacillota</taxon>
        <taxon>Bacilli</taxon>
        <taxon>Bacillales</taxon>
        <taxon>Paenibacillaceae</taxon>
        <taxon>Cohnella</taxon>
    </lineage>
</organism>
<dbReference type="Pfam" id="PF00795">
    <property type="entry name" value="CN_hydrolase"/>
    <property type="match status" value="1"/>
</dbReference>
<protein>
    <submittedName>
        <fullName evidence="3">Carbon-nitrogen hydrolase family protein</fullName>
    </submittedName>
</protein>
<name>A0A4Y8LQD4_9BACL</name>
<dbReference type="PANTHER" id="PTHR43674">
    <property type="entry name" value="NITRILASE C965.09-RELATED"/>
    <property type="match status" value="1"/>
</dbReference>
<dbReference type="InterPro" id="IPR036526">
    <property type="entry name" value="C-N_Hydrolase_sf"/>
</dbReference>
<sequence length="274" mass="31084">MELKIGVVQMDCVLKDKEANMQKAEEYLNQTGANVDVLCLPELFTTGYHLDLIKEDFYTLAETVPGPTVNRLAEKAKKYNTAIIANIVEKDSLLEAVLYDTTFVIDEEGRYLGKYRKVHLYPTEHQYFRSGSEFPVFEIRGVKIGIATCYDHAFEEMFRIMALKGAEVIFIPSAVPKNYEYLLNLRTRARAQDNQIFTVAINRIGTEDKVTYCGLSKIVNPRGEVVCEAGDEEGVLIGTIDLSLILKERKQEPILRSRRPELYGALAENLESQN</sequence>
<dbReference type="OrthoDB" id="9811121at2"/>
<dbReference type="InterPro" id="IPR050345">
    <property type="entry name" value="Aliph_Amidase/BUP"/>
</dbReference>
<dbReference type="GO" id="GO:0016811">
    <property type="term" value="F:hydrolase activity, acting on carbon-nitrogen (but not peptide) bonds, in linear amides"/>
    <property type="evidence" value="ECO:0007669"/>
    <property type="project" value="UniProtKB-ARBA"/>
</dbReference>
<keyword evidence="1 3" id="KW-0378">Hydrolase</keyword>
<comment type="caution">
    <text evidence="3">The sequence shown here is derived from an EMBL/GenBank/DDBJ whole genome shotgun (WGS) entry which is preliminary data.</text>
</comment>
<dbReference type="InterPro" id="IPR003010">
    <property type="entry name" value="C-N_Hydrolase"/>
</dbReference>
<proteinExistence type="predicted"/>
<dbReference type="SUPFAM" id="SSF56317">
    <property type="entry name" value="Carbon-nitrogen hydrolase"/>
    <property type="match status" value="1"/>
</dbReference>
<evidence type="ECO:0000259" key="2">
    <source>
        <dbReference type="PROSITE" id="PS50263"/>
    </source>
</evidence>